<dbReference type="InterPro" id="IPR001279">
    <property type="entry name" value="Metallo-B-lactamas"/>
</dbReference>
<protein>
    <recommendedName>
        <fullName evidence="2">UPF0173 metal-dependent hydrolase FC92_GL001417</fullName>
    </recommendedName>
</protein>
<dbReference type="SUPFAM" id="SSF56281">
    <property type="entry name" value="Metallo-hydrolase/oxidoreductase"/>
    <property type="match status" value="1"/>
</dbReference>
<evidence type="ECO:0000313" key="4">
    <source>
        <dbReference type="EMBL" id="KRL07846.1"/>
    </source>
</evidence>
<evidence type="ECO:0000256" key="1">
    <source>
        <dbReference type="ARBA" id="ARBA00022801"/>
    </source>
</evidence>
<dbReference type="OrthoDB" id="9789133at2"/>
<comment type="similarity">
    <text evidence="2">Belongs to the UPF0173 family.</text>
</comment>
<dbReference type="InterPro" id="IPR036866">
    <property type="entry name" value="RibonucZ/Hydroxyglut_hydro"/>
</dbReference>
<dbReference type="RefSeq" id="WP_057868925.1">
    <property type="nucleotide sequence ID" value="NZ_AZDX01000004.1"/>
</dbReference>
<dbReference type="EMBL" id="AZDX01000004">
    <property type="protein sequence ID" value="KRL07846.1"/>
    <property type="molecule type" value="Genomic_DNA"/>
</dbReference>
<sequence length="227" mass="24537">MQIVWHGHSIIEIITANETNILIDPFITGNDLTDLKIADCHPDYILVTHAHYDHVGDTIEIAKKTGAQVIAITDLAAYLGEQGVTAEGLNFGGSYQTDFGKFKLVPAWHTAALPVGDKAPRTLGVAAGFEMHIDGKVLYNSGDTALFSDMKLINHGKGVDVAFLPIGDHFTMGIEDAVIAADFVKAKHVLPIHFNTFPAIKQDPTEYLEQLEDGVGISVAIGESFEI</sequence>
<name>A0A0R1MIV9_9LACO</name>
<dbReference type="Proteomes" id="UP000051448">
    <property type="component" value="Unassembled WGS sequence"/>
</dbReference>
<dbReference type="HAMAP" id="MF_00457">
    <property type="entry name" value="UPF0173"/>
    <property type="match status" value="1"/>
</dbReference>
<dbReference type="GO" id="GO:0016787">
    <property type="term" value="F:hydrolase activity"/>
    <property type="evidence" value="ECO:0007669"/>
    <property type="project" value="UniProtKB-UniRule"/>
</dbReference>
<keyword evidence="1 2" id="KW-0378">Hydrolase</keyword>
<dbReference type="Gene3D" id="3.60.15.10">
    <property type="entry name" value="Ribonuclease Z/Hydroxyacylglutathione hydrolase-like"/>
    <property type="match status" value="1"/>
</dbReference>
<dbReference type="InterPro" id="IPR050114">
    <property type="entry name" value="UPF0173_UPF0282_UlaG_hydrolase"/>
</dbReference>
<dbReference type="PANTHER" id="PTHR43546:SF3">
    <property type="entry name" value="UPF0173 METAL-DEPENDENT HYDROLASE MJ1163"/>
    <property type="match status" value="1"/>
</dbReference>
<keyword evidence="5" id="KW-1185">Reference proteome</keyword>
<evidence type="ECO:0000313" key="5">
    <source>
        <dbReference type="Proteomes" id="UP000051448"/>
    </source>
</evidence>
<dbReference type="PATRIC" id="fig|1423759.3.peg.1485"/>
<dbReference type="PANTHER" id="PTHR43546">
    <property type="entry name" value="UPF0173 METAL-DEPENDENT HYDROLASE MJ1163-RELATED"/>
    <property type="match status" value="1"/>
</dbReference>
<comment type="caution">
    <text evidence="4">The sequence shown here is derived from an EMBL/GenBank/DDBJ whole genome shotgun (WGS) entry which is preliminary data.</text>
</comment>
<dbReference type="Pfam" id="PF12706">
    <property type="entry name" value="Lactamase_B_2"/>
    <property type="match status" value="1"/>
</dbReference>
<evidence type="ECO:0000259" key="3">
    <source>
        <dbReference type="SMART" id="SM00849"/>
    </source>
</evidence>
<dbReference type="GeneID" id="98310707"/>
<dbReference type="InterPro" id="IPR022877">
    <property type="entry name" value="UPF0173"/>
</dbReference>
<dbReference type="SMART" id="SM00849">
    <property type="entry name" value="Lactamase_B"/>
    <property type="match status" value="1"/>
</dbReference>
<gene>
    <name evidence="4" type="ORF">FC92_GL001417</name>
</gene>
<reference evidence="4 5" key="1">
    <citation type="journal article" date="2015" name="Genome Announc.">
        <title>Expanding the biotechnology potential of lactobacilli through comparative genomics of 213 strains and associated genera.</title>
        <authorList>
            <person name="Sun Z."/>
            <person name="Harris H.M."/>
            <person name="McCann A."/>
            <person name="Guo C."/>
            <person name="Argimon S."/>
            <person name="Zhang W."/>
            <person name="Yang X."/>
            <person name="Jeffery I.B."/>
            <person name="Cooney J.C."/>
            <person name="Kagawa T.F."/>
            <person name="Liu W."/>
            <person name="Song Y."/>
            <person name="Salvetti E."/>
            <person name="Wrobel A."/>
            <person name="Rasinkangas P."/>
            <person name="Parkhill J."/>
            <person name="Rea M.C."/>
            <person name="O'Sullivan O."/>
            <person name="Ritari J."/>
            <person name="Douillard F.P."/>
            <person name="Paul Ross R."/>
            <person name="Yang R."/>
            <person name="Briner A.E."/>
            <person name="Felis G.E."/>
            <person name="de Vos W.M."/>
            <person name="Barrangou R."/>
            <person name="Klaenhammer T.R."/>
            <person name="Caufield P.W."/>
            <person name="Cui Y."/>
            <person name="Zhang H."/>
            <person name="O'Toole P.W."/>
        </authorList>
    </citation>
    <scope>NUCLEOTIDE SEQUENCE [LARGE SCALE GENOMIC DNA]</scope>
    <source>
        <strain evidence="4 5">DSM 19519</strain>
    </source>
</reference>
<organism evidence="4 5">
    <name type="scientific">Liquorilactobacillus hordei DSM 19519</name>
    <dbReference type="NCBI Taxonomy" id="1423759"/>
    <lineage>
        <taxon>Bacteria</taxon>
        <taxon>Bacillati</taxon>
        <taxon>Bacillota</taxon>
        <taxon>Bacilli</taxon>
        <taxon>Lactobacillales</taxon>
        <taxon>Lactobacillaceae</taxon>
        <taxon>Liquorilactobacillus</taxon>
    </lineage>
</organism>
<accession>A0A0R1MIV9</accession>
<dbReference type="AlphaFoldDB" id="A0A0R1MIV9"/>
<dbReference type="NCBIfam" id="NF001911">
    <property type="entry name" value="PRK00685.1"/>
    <property type="match status" value="1"/>
</dbReference>
<proteinExistence type="inferred from homology"/>
<evidence type="ECO:0000256" key="2">
    <source>
        <dbReference type="HAMAP-Rule" id="MF_00457"/>
    </source>
</evidence>
<dbReference type="STRING" id="1423759.FC92_GL001417"/>
<feature type="domain" description="Metallo-beta-lactamase" evidence="3">
    <location>
        <begin position="7"/>
        <end position="193"/>
    </location>
</feature>